<sequence length="455" mass="51334">MVLEEAERLEVIPRLGVRARLASQGSGKWQASGGEKSKFGLAATQVLQLIDTLRQAGRLDSLQLLHFHLGSQMANIRDIATGVRESARFYVELHKLGVNIQYFDVGGGLGVDYEGTRSQSDCSVNYGLNEYANNVIWAIGDACDENELPHPTVITESGRALTAHHTVLISNVIGVERNEFTAITPPAEDAPRPIASLWETWEEMQTKGNSRSLREWLHDSQLDLHDVHTQYVHGMLSLTERAWAEELYLNICRHIQYDLDPSNRAHRPIIDELQERMSDKFYVNFSLFQSLPDAWGIDQLFPVLPIEGLDKPLDRRAVLLDITCDSDGIIDHYVDGDGVETTMPMPAYDPEYPPMIGFFMVGAYQEILGNMHNLFGDTAAVDVYLDDKGNLTYQLSEEGDTVADMLQYVKLNPAVLLERFRTQVKNAQLDKALQEQFLTEFESGLYGYTYLEEEE</sequence>
<keyword evidence="13 17" id="KW-0456">Lyase</keyword>
<evidence type="ECO:0000256" key="13">
    <source>
        <dbReference type="ARBA" id="ARBA00023239"/>
    </source>
</evidence>
<dbReference type="Pfam" id="PF17810">
    <property type="entry name" value="Arg_decarb_HB"/>
    <property type="match status" value="1"/>
</dbReference>
<evidence type="ECO:0000256" key="7">
    <source>
        <dbReference type="ARBA" id="ARBA00022793"/>
    </source>
</evidence>
<keyword evidence="8" id="KW-0460">Magnesium</keyword>
<evidence type="ECO:0000256" key="5">
    <source>
        <dbReference type="ARBA" id="ARBA00012426"/>
    </source>
</evidence>
<dbReference type="SUPFAM" id="SSF51419">
    <property type="entry name" value="PLP-binding barrel"/>
    <property type="match status" value="1"/>
</dbReference>
<keyword evidence="9" id="KW-0663">Pyridoxal phosphate</keyword>
<dbReference type="PANTHER" id="PTHR43295:SF9">
    <property type="entry name" value="BIOSYNTHETIC ARGININE DECARBOXYLASE"/>
    <property type="match status" value="1"/>
</dbReference>
<dbReference type="InterPro" id="IPR029066">
    <property type="entry name" value="PLP-binding_barrel"/>
</dbReference>
<dbReference type="Gene3D" id="3.20.20.10">
    <property type="entry name" value="Alanine racemase"/>
    <property type="match status" value="1"/>
</dbReference>
<evidence type="ECO:0000256" key="4">
    <source>
        <dbReference type="ARBA" id="ARBA00008357"/>
    </source>
</evidence>
<dbReference type="Gene3D" id="2.40.37.10">
    <property type="entry name" value="Lyase, Ornithine Decarboxylase, Chain A, domain 1"/>
    <property type="match status" value="1"/>
</dbReference>
<dbReference type="InterPro" id="IPR000183">
    <property type="entry name" value="Orn/DAP/Arg_de-COase"/>
</dbReference>
<name>A0A2X2C1H3_PROMI</name>
<dbReference type="PROSITE" id="PS00879">
    <property type="entry name" value="ODR_DC_2_2"/>
    <property type="match status" value="1"/>
</dbReference>
<keyword evidence="10" id="KW-0661">Putrescine biosynthesis</keyword>
<gene>
    <name evidence="17" type="primary">speA_2</name>
    <name evidence="17" type="ORF">NCTC10975_00263</name>
</gene>
<evidence type="ECO:0000256" key="6">
    <source>
        <dbReference type="ARBA" id="ARBA00022723"/>
    </source>
</evidence>
<accession>A0A2X2C1H3</accession>
<dbReference type="GO" id="GO:0033388">
    <property type="term" value="P:putrescine biosynthetic process from arginine"/>
    <property type="evidence" value="ECO:0007669"/>
    <property type="project" value="TreeGrafter"/>
</dbReference>
<keyword evidence="11" id="KW-0745">Spermidine biosynthesis</keyword>
<dbReference type="FunFam" id="2.40.37.10:FF:000001">
    <property type="entry name" value="Biosynthetic arginine decarboxylase"/>
    <property type="match status" value="1"/>
</dbReference>
<dbReference type="GO" id="GO:0046872">
    <property type="term" value="F:metal ion binding"/>
    <property type="evidence" value="ECO:0007669"/>
    <property type="project" value="UniProtKB-KW"/>
</dbReference>
<keyword evidence="6" id="KW-0479">Metal-binding</keyword>
<evidence type="ECO:0000256" key="10">
    <source>
        <dbReference type="ARBA" id="ARBA00023023"/>
    </source>
</evidence>
<dbReference type="Pfam" id="PF17944">
    <property type="entry name" value="Arg_decarbox_C"/>
    <property type="match status" value="1"/>
</dbReference>
<dbReference type="Gene3D" id="1.10.287.3440">
    <property type="match status" value="1"/>
</dbReference>
<comment type="cofactor">
    <cofactor evidence="2">
        <name>Mg(2+)</name>
        <dbReference type="ChEBI" id="CHEBI:18420"/>
    </cofactor>
</comment>
<dbReference type="GO" id="GO:0008295">
    <property type="term" value="P:spermidine biosynthetic process"/>
    <property type="evidence" value="ECO:0007669"/>
    <property type="project" value="UniProtKB-KW"/>
</dbReference>
<feature type="domain" description="Arginine decarboxylase helical bundle" evidence="15">
    <location>
        <begin position="188"/>
        <end position="274"/>
    </location>
</feature>
<dbReference type="EMBL" id="UAUE01000001">
    <property type="protein sequence ID" value="SPY93935.1"/>
    <property type="molecule type" value="Genomic_DNA"/>
</dbReference>
<organism evidence="17 18">
    <name type="scientific">Proteus mirabilis</name>
    <dbReference type="NCBI Taxonomy" id="584"/>
    <lineage>
        <taxon>Bacteria</taxon>
        <taxon>Pseudomonadati</taxon>
        <taxon>Pseudomonadota</taxon>
        <taxon>Gammaproteobacteria</taxon>
        <taxon>Enterobacterales</taxon>
        <taxon>Morganellaceae</taxon>
        <taxon>Proteus</taxon>
    </lineage>
</organism>
<evidence type="ECO:0000256" key="2">
    <source>
        <dbReference type="ARBA" id="ARBA00001946"/>
    </source>
</evidence>
<dbReference type="InterPro" id="IPR009006">
    <property type="entry name" value="Ala_racemase/Decarboxylase_C"/>
</dbReference>
<dbReference type="PRINTS" id="PR01179">
    <property type="entry name" value="ODADCRBXLASE"/>
</dbReference>
<dbReference type="Proteomes" id="UP000251485">
    <property type="component" value="Unassembled WGS sequence"/>
</dbReference>
<dbReference type="EC" id="4.1.1.19" evidence="5"/>
<dbReference type="InterPro" id="IPR002985">
    <property type="entry name" value="Arg_decrbxlase"/>
</dbReference>
<dbReference type="NCBIfam" id="NF003763">
    <property type="entry name" value="PRK05354.1"/>
    <property type="match status" value="1"/>
</dbReference>
<protein>
    <recommendedName>
        <fullName evidence="5">arginine decarboxylase</fullName>
        <ecNumber evidence="5">4.1.1.19</ecNumber>
    </recommendedName>
</protein>
<evidence type="ECO:0000313" key="18">
    <source>
        <dbReference type="Proteomes" id="UP000251485"/>
    </source>
</evidence>
<comment type="function">
    <text evidence="3">Catalyzes the biosynthesis of agmatine from arginine.</text>
</comment>
<dbReference type="InterPro" id="IPR041128">
    <property type="entry name" value="Arg_decarbox_C"/>
</dbReference>
<feature type="domain" description="Arginine decarboxylase C-terminal helical" evidence="16">
    <location>
        <begin position="402"/>
        <end position="451"/>
    </location>
</feature>
<dbReference type="GO" id="GO:0008792">
    <property type="term" value="F:arginine decarboxylase activity"/>
    <property type="evidence" value="ECO:0007669"/>
    <property type="project" value="UniProtKB-EC"/>
</dbReference>
<evidence type="ECO:0000259" key="15">
    <source>
        <dbReference type="Pfam" id="PF17810"/>
    </source>
</evidence>
<dbReference type="FunFam" id="1.10.287.3440:FF:000001">
    <property type="entry name" value="Biosynthetic arginine decarboxylase"/>
    <property type="match status" value="1"/>
</dbReference>
<evidence type="ECO:0000256" key="9">
    <source>
        <dbReference type="ARBA" id="ARBA00022898"/>
    </source>
</evidence>
<dbReference type="CDD" id="cd06830">
    <property type="entry name" value="PLPDE_III_ADC"/>
    <property type="match status" value="1"/>
</dbReference>
<dbReference type="SUPFAM" id="SSF50621">
    <property type="entry name" value="Alanine racemase C-terminal domain-like"/>
    <property type="match status" value="1"/>
</dbReference>
<proteinExistence type="inferred from homology"/>
<evidence type="ECO:0000256" key="11">
    <source>
        <dbReference type="ARBA" id="ARBA00023066"/>
    </source>
</evidence>
<dbReference type="AlphaFoldDB" id="A0A2X2C1H3"/>
<dbReference type="InterPro" id="IPR040634">
    <property type="entry name" value="Arg_decarb_HB"/>
</dbReference>
<dbReference type="PANTHER" id="PTHR43295">
    <property type="entry name" value="ARGININE DECARBOXYLASE"/>
    <property type="match status" value="1"/>
</dbReference>
<evidence type="ECO:0000259" key="16">
    <source>
        <dbReference type="Pfam" id="PF17944"/>
    </source>
</evidence>
<dbReference type="InterPro" id="IPR022644">
    <property type="entry name" value="De-COase2_N"/>
</dbReference>
<dbReference type="PRINTS" id="PR01180">
    <property type="entry name" value="ARGDCRBXLASE"/>
</dbReference>
<dbReference type="GO" id="GO:0006527">
    <property type="term" value="P:L-arginine catabolic process"/>
    <property type="evidence" value="ECO:0007669"/>
    <property type="project" value="InterPro"/>
</dbReference>
<keyword evidence="7" id="KW-0210">Decarboxylase</keyword>
<evidence type="ECO:0000256" key="3">
    <source>
        <dbReference type="ARBA" id="ARBA00002257"/>
    </source>
</evidence>
<evidence type="ECO:0000256" key="1">
    <source>
        <dbReference type="ARBA" id="ARBA00001933"/>
    </source>
</evidence>
<reference evidence="17 18" key="1">
    <citation type="submission" date="2018-06" db="EMBL/GenBank/DDBJ databases">
        <authorList>
            <consortium name="Pathogen Informatics"/>
            <person name="Doyle S."/>
        </authorList>
    </citation>
    <scope>NUCLEOTIDE SEQUENCE [LARGE SCALE GENOMIC DNA]</scope>
    <source>
        <strain evidence="17 18">NCTC10975</strain>
    </source>
</reference>
<feature type="domain" description="Orn/DAP/Arg decarboxylase 2 N-terminal" evidence="14">
    <location>
        <begin position="13"/>
        <end position="163"/>
    </location>
</feature>
<evidence type="ECO:0000256" key="12">
    <source>
        <dbReference type="ARBA" id="ARBA00023115"/>
    </source>
</evidence>
<dbReference type="InterPro" id="IPR022657">
    <property type="entry name" value="De-COase2_CS"/>
</dbReference>
<comment type="similarity">
    <text evidence="4">Belongs to the Orn/Lys/Arg decarboxylase class-II family. SpeA subfamily.</text>
</comment>
<evidence type="ECO:0000313" key="17">
    <source>
        <dbReference type="EMBL" id="SPY93935.1"/>
    </source>
</evidence>
<evidence type="ECO:0000256" key="8">
    <source>
        <dbReference type="ARBA" id="ARBA00022842"/>
    </source>
</evidence>
<comment type="cofactor">
    <cofactor evidence="1">
        <name>pyridoxal 5'-phosphate</name>
        <dbReference type="ChEBI" id="CHEBI:597326"/>
    </cofactor>
</comment>
<evidence type="ECO:0000259" key="14">
    <source>
        <dbReference type="Pfam" id="PF02784"/>
    </source>
</evidence>
<keyword evidence="12" id="KW-0620">Polyamine biosynthesis</keyword>
<dbReference type="Pfam" id="PF02784">
    <property type="entry name" value="Orn_Arg_deC_N"/>
    <property type="match status" value="1"/>
</dbReference>